<evidence type="ECO:0000313" key="2">
    <source>
        <dbReference type="Proteomes" id="UP000199514"/>
    </source>
</evidence>
<evidence type="ECO:0008006" key="3">
    <source>
        <dbReference type="Google" id="ProtNLM"/>
    </source>
</evidence>
<proteinExistence type="predicted"/>
<feature type="non-terminal residue" evidence="1">
    <location>
        <position position="349"/>
    </location>
</feature>
<dbReference type="OrthoDB" id="9811934at2"/>
<gene>
    <name evidence="1" type="ORF">SAMN05421780_1431</name>
</gene>
<organism evidence="1 2">
    <name type="scientific">Flexibacter flexilis DSM 6793</name>
    <dbReference type="NCBI Taxonomy" id="927664"/>
    <lineage>
        <taxon>Bacteria</taxon>
        <taxon>Pseudomonadati</taxon>
        <taxon>Bacteroidota</taxon>
        <taxon>Cytophagia</taxon>
        <taxon>Cytophagales</taxon>
        <taxon>Flexibacteraceae</taxon>
        <taxon>Flexibacter</taxon>
    </lineage>
</organism>
<sequence length="349" mass="38264">MQKRLLTSLLLLLGYLLPAQNIEWVKPIKKKNTQFALDITPSQNKGFWIAGREGNKTFLAAVDSLGDTLWTKSYQNLHPQSYYLNSVFPAPAGHYLTGAMGVGSYHSGGNTYDTSLPFLWYVDYTGEIIWESNNLLDSCGDVSINDAIILSNGNIIMVGQFTILNAFTCSSSLVSFAVCVNPDGLKLWAKQYPQSGATNYITQVLQLPNGHLFCSGAESGHGLMGLEIDQNTGNLIQTRNLLPPALASINANFYYAYLNQMTDGSLMLSGSYYPIAGGTGGSYLAHLSPNFEFLWEKMGTGVNKHTVEMQNQKVLVESIGIAPYNKILFLHLLDINTGDTTWTVQVGDT</sequence>
<dbReference type="RefSeq" id="WP_143084053.1">
    <property type="nucleotide sequence ID" value="NZ_FOLE01000043.1"/>
</dbReference>
<reference evidence="1 2" key="1">
    <citation type="submission" date="2016-10" db="EMBL/GenBank/DDBJ databases">
        <authorList>
            <person name="de Groot N.N."/>
        </authorList>
    </citation>
    <scope>NUCLEOTIDE SEQUENCE [LARGE SCALE GENOMIC DNA]</scope>
    <source>
        <strain evidence="1 2">DSM 6793</strain>
    </source>
</reference>
<dbReference type="EMBL" id="FOLE01000043">
    <property type="protein sequence ID" value="SFD05028.1"/>
    <property type="molecule type" value="Genomic_DNA"/>
</dbReference>
<dbReference type="InterPro" id="IPR011047">
    <property type="entry name" value="Quinoprotein_ADH-like_sf"/>
</dbReference>
<dbReference type="Proteomes" id="UP000199514">
    <property type="component" value="Unassembled WGS sequence"/>
</dbReference>
<dbReference type="SUPFAM" id="SSF50998">
    <property type="entry name" value="Quinoprotein alcohol dehydrogenase-like"/>
    <property type="match status" value="1"/>
</dbReference>
<protein>
    <recommendedName>
        <fullName evidence="3">PQQ-like domain-containing protein</fullName>
    </recommendedName>
</protein>
<dbReference type="AlphaFoldDB" id="A0A1I1PBJ9"/>
<accession>A0A1I1PBJ9</accession>
<evidence type="ECO:0000313" key="1">
    <source>
        <dbReference type="EMBL" id="SFD05028.1"/>
    </source>
</evidence>
<keyword evidence="2" id="KW-1185">Reference proteome</keyword>
<name>A0A1I1PBJ9_9BACT</name>